<evidence type="ECO:0000313" key="2">
    <source>
        <dbReference type="Proteomes" id="UP000036681"/>
    </source>
</evidence>
<proteinExistence type="predicted"/>
<accession>A0A0M3I5N5</accession>
<organism evidence="2 3">
    <name type="scientific">Ascaris lumbricoides</name>
    <name type="common">Giant roundworm</name>
    <dbReference type="NCBI Taxonomy" id="6252"/>
    <lineage>
        <taxon>Eukaryota</taxon>
        <taxon>Metazoa</taxon>
        <taxon>Ecdysozoa</taxon>
        <taxon>Nematoda</taxon>
        <taxon>Chromadorea</taxon>
        <taxon>Rhabditida</taxon>
        <taxon>Spirurina</taxon>
        <taxon>Ascaridomorpha</taxon>
        <taxon>Ascaridoidea</taxon>
        <taxon>Ascarididae</taxon>
        <taxon>Ascaris</taxon>
    </lineage>
</organism>
<evidence type="ECO:0000313" key="3">
    <source>
        <dbReference type="WBParaSite" id="ALUE_0001227701-mRNA-1"/>
    </source>
</evidence>
<reference evidence="3" key="1">
    <citation type="submission" date="2017-02" db="UniProtKB">
        <authorList>
            <consortium name="WormBaseParasite"/>
        </authorList>
    </citation>
    <scope>IDENTIFICATION</scope>
</reference>
<feature type="chain" id="PRO_5005657018" evidence="1">
    <location>
        <begin position="19"/>
        <end position="71"/>
    </location>
</feature>
<sequence length="71" mass="7613">MCLVAVALLLACSGNAFAQLAGKGTGSRSCTCCARCLCCRVCLFGNRLDELYFTCVQLQGSLAQRKVRQSM</sequence>
<dbReference type="Proteomes" id="UP000036681">
    <property type="component" value="Unplaced"/>
</dbReference>
<dbReference type="AlphaFoldDB" id="A0A0M3I5N5"/>
<keyword evidence="1" id="KW-0732">Signal</keyword>
<protein>
    <submittedName>
        <fullName evidence="3">Secreted protein</fullName>
    </submittedName>
</protein>
<dbReference type="WBParaSite" id="ALUE_0001227701-mRNA-1">
    <property type="protein sequence ID" value="ALUE_0001227701-mRNA-1"/>
    <property type="gene ID" value="ALUE_0001227701"/>
</dbReference>
<feature type="signal peptide" evidence="1">
    <location>
        <begin position="1"/>
        <end position="18"/>
    </location>
</feature>
<evidence type="ECO:0000256" key="1">
    <source>
        <dbReference type="SAM" id="SignalP"/>
    </source>
</evidence>
<keyword evidence="2" id="KW-1185">Reference proteome</keyword>
<name>A0A0M3I5N5_ASCLU</name>